<accession>A0A9W9Y6P5</accession>
<dbReference type="Proteomes" id="UP001163046">
    <property type="component" value="Unassembled WGS sequence"/>
</dbReference>
<keyword evidence="3" id="KW-1185">Reference proteome</keyword>
<dbReference type="InterPro" id="IPR012340">
    <property type="entry name" value="NA-bd_OB-fold"/>
</dbReference>
<name>A0A9W9Y6P5_9CNID</name>
<dbReference type="AlphaFoldDB" id="A0A9W9Y6P5"/>
<evidence type="ECO:0000259" key="1">
    <source>
        <dbReference type="Pfam" id="PF09121"/>
    </source>
</evidence>
<dbReference type="SUPFAM" id="SSF50249">
    <property type="entry name" value="Nucleic acid-binding proteins"/>
    <property type="match status" value="1"/>
</dbReference>
<dbReference type="GO" id="GO:0005634">
    <property type="term" value="C:nucleus"/>
    <property type="evidence" value="ECO:0007669"/>
    <property type="project" value="TreeGrafter"/>
</dbReference>
<dbReference type="OrthoDB" id="21095at2759"/>
<reference evidence="2" key="1">
    <citation type="submission" date="2023-01" db="EMBL/GenBank/DDBJ databases">
        <title>Genome assembly of the deep-sea coral Lophelia pertusa.</title>
        <authorList>
            <person name="Herrera S."/>
            <person name="Cordes E."/>
        </authorList>
    </citation>
    <scope>NUCLEOTIDE SEQUENCE</scope>
    <source>
        <strain evidence="2">USNM1676648</strain>
        <tissue evidence="2">Polyp</tissue>
    </source>
</reference>
<proteinExistence type="predicted"/>
<dbReference type="Gene3D" id="2.40.50.140">
    <property type="entry name" value="Nucleic acid-binding proteins"/>
    <property type="match status" value="2"/>
</dbReference>
<evidence type="ECO:0000313" key="3">
    <source>
        <dbReference type="Proteomes" id="UP001163046"/>
    </source>
</evidence>
<dbReference type="PANTHER" id="PTHR11289:SF0">
    <property type="entry name" value="BREAST CANCER TYPE 2 SUSCEPTIBILITY PROTEIN"/>
    <property type="match status" value="1"/>
</dbReference>
<dbReference type="GO" id="GO:0006355">
    <property type="term" value="P:regulation of DNA-templated transcription"/>
    <property type="evidence" value="ECO:0007669"/>
    <property type="project" value="TreeGrafter"/>
</dbReference>
<dbReference type="GO" id="GO:0000724">
    <property type="term" value="P:double-strand break repair via homologous recombination"/>
    <property type="evidence" value="ECO:0007669"/>
    <property type="project" value="InterPro"/>
</dbReference>
<dbReference type="InterPro" id="IPR015205">
    <property type="entry name" value="Tower_dom"/>
</dbReference>
<comment type="caution">
    <text evidence="2">The sequence shown here is derived from an EMBL/GenBank/DDBJ whole genome shotgun (WGS) entry which is preliminary data.</text>
</comment>
<dbReference type="Pfam" id="PF09121">
    <property type="entry name" value="Tower"/>
    <property type="match status" value="1"/>
</dbReference>
<protein>
    <submittedName>
        <fullName evidence="2">Breast cancer 2, early onset</fullName>
    </submittedName>
</protein>
<sequence length="125" mass="14431">MLRLHANSTRRARWDVKLGFHSHTHAFPLPLSSLFGDGGFTGCVDVIVLRQYPVQWMEKMSDGRNVFRNSRLEEREAKSLKQIDNSEGKSCSLRYRMSLKKNANIQIQKGEDPQGFVAVRFHRVI</sequence>
<dbReference type="InterPro" id="IPR015525">
    <property type="entry name" value="BRCA2"/>
</dbReference>
<dbReference type="PANTHER" id="PTHR11289">
    <property type="entry name" value="BREAST CANCER TYPE 2 SUSCEPTIBILITY PROTEIN BRCA2"/>
    <property type="match status" value="1"/>
</dbReference>
<dbReference type="EMBL" id="MU828028">
    <property type="protein sequence ID" value="KAJ7311617.1"/>
    <property type="molecule type" value="Genomic_DNA"/>
</dbReference>
<gene>
    <name evidence="2" type="primary">BRCA2_7</name>
    <name evidence="2" type="ORF">OS493_039867</name>
</gene>
<feature type="domain" description="Tower" evidence="1">
    <location>
        <begin position="57"/>
        <end position="78"/>
    </location>
</feature>
<evidence type="ECO:0000313" key="2">
    <source>
        <dbReference type="EMBL" id="KAJ7311617.1"/>
    </source>
</evidence>
<organism evidence="2 3">
    <name type="scientific">Desmophyllum pertusum</name>
    <dbReference type="NCBI Taxonomy" id="174260"/>
    <lineage>
        <taxon>Eukaryota</taxon>
        <taxon>Metazoa</taxon>
        <taxon>Cnidaria</taxon>
        <taxon>Anthozoa</taxon>
        <taxon>Hexacorallia</taxon>
        <taxon>Scleractinia</taxon>
        <taxon>Caryophylliina</taxon>
        <taxon>Caryophylliidae</taxon>
        <taxon>Desmophyllum</taxon>
    </lineage>
</organism>